<sequence length="332" mass="35851">MKRTLPAVLGALLAVALVPAPPAPGAAGPGGREATAWILPSAANRLVARNAADLTTLSVVGIGLHSDGAGVSPETKDMRRLGRAGHRHGLATEVLVSNYSNRLGDFDPRALHRLLSHPQRIRQVAARMARIVRRGPWDGVNVDLERVRRTDAGGLVAFVTALQRALPAERSVSIDVSASSTTRGYRRHGYRLAGLARHVDVVDLMAYDYSGPTWSGPGPIGPLPWQRASVRAVLPKVPASKVQLGVAGYGYTWPTDRTGRTVSPRRARELVRQDGADATFRRRAGEWTATLSDGTVLWWSDARSYRLRVELADRLGLRGTAIWRLGSADPLS</sequence>
<evidence type="ECO:0000313" key="3">
    <source>
        <dbReference type="EMBL" id="GAA3825597.1"/>
    </source>
</evidence>
<dbReference type="Proteomes" id="UP001501821">
    <property type="component" value="Unassembled WGS sequence"/>
</dbReference>
<dbReference type="Gene3D" id="3.10.50.10">
    <property type="match status" value="1"/>
</dbReference>
<dbReference type="RefSeq" id="WP_344776596.1">
    <property type="nucleotide sequence ID" value="NZ_BAABAH010000010.1"/>
</dbReference>
<comment type="caution">
    <text evidence="3">The sequence shown here is derived from an EMBL/GenBank/DDBJ whole genome shotgun (WGS) entry which is preliminary data.</text>
</comment>
<gene>
    <name evidence="3" type="ORF">GCM10022242_28690</name>
</gene>
<reference evidence="4" key="1">
    <citation type="journal article" date="2019" name="Int. J. Syst. Evol. Microbiol.">
        <title>The Global Catalogue of Microorganisms (GCM) 10K type strain sequencing project: providing services to taxonomists for standard genome sequencing and annotation.</title>
        <authorList>
            <consortium name="The Broad Institute Genomics Platform"/>
            <consortium name="The Broad Institute Genome Sequencing Center for Infectious Disease"/>
            <person name="Wu L."/>
            <person name="Ma J."/>
        </authorList>
    </citation>
    <scope>NUCLEOTIDE SEQUENCE [LARGE SCALE GENOMIC DNA]</scope>
    <source>
        <strain evidence="4">JCM 16953</strain>
    </source>
</reference>
<name>A0ABP7ISM1_9ACTN</name>
<dbReference type="InterPro" id="IPR017853">
    <property type="entry name" value="GH"/>
</dbReference>
<feature type="domain" description="GH18" evidence="2">
    <location>
        <begin position="31"/>
        <end position="332"/>
    </location>
</feature>
<dbReference type="SUPFAM" id="SSF51445">
    <property type="entry name" value="(Trans)glycosidases"/>
    <property type="match status" value="1"/>
</dbReference>
<protein>
    <recommendedName>
        <fullName evidence="2">GH18 domain-containing protein</fullName>
    </recommendedName>
</protein>
<keyword evidence="1" id="KW-0732">Signal</keyword>
<dbReference type="InterPro" id="IPR011583">
    <property type="entry name" value="Chitinase_II/V-like_cat"/>
</dbReference>
<dbReference type="InterPro" id="IPR001223">
    <property type="entry name" value="Glyco_hydro18_cat"/>
</dbReference>
<dbReference type="Pfam" id="PF00704">
    <property type="entry name" value="Glyco_hydro_18"/>
    <property type="match status" value="1"/>
</dbReference>
<dbReference type="PANTHER" id="PTHR46066">
    <property type="entry name" value="CHITINASE DOMAIN-CONTAINING PROTEIN 1 FAMILY MEMBER"/>
    <property type="match status" value="1"/>
</dbReference>
<dbReference type="PROSITE" id="PS51910">
    <property type="entry name" value="GH18_2"/>
    <property type="match status" value="1"/>
</dbReference>
<keyword evidence="4" id="KW-1185">Reference proteome</keyword>
<evidence type="ECO:0000313" key="4">
    <source>
        <dbReference type="Proteomes" id="UP001501821"/>
    </source>
</evidence>
<feature type="signal peptide" evidence="1">
    <location>
        <begin position="1"/>
        <end position="26"/>
    </location>
</feature>
<proteinExistence type="predicted"/>
<feature type="chain" id="PRO_5047161774" description="GH18 domain-containing protein" evidence="1">
    <location>
        <begin position="27"/>
        <end position="332"/>
    </location>
</feature>
<dbReference type="SMART" id="SM00636">
    <property type="entry name" value="Glyco_18"/>
    <property type="match status" value="1"/>
</dbReference>
<accession>A0ABP7ISM1</accession>
<dbReference type="Gene3D" id="3.20.20.80">
    <property type="entry name" value="Glycosidases"/>
    <property type="match status" value="1"/>
</dbReference>
<evidence type="ECO:0000256" key="1">
    <source>
        <dbReference type="SAM" id="SignalP"/>
    </source>
</evidence>
<organism evidence="3 4">
    <name type="scientific">Nocardioides panacisoli</name>
    <dbReference type="NCBI Taxonomy" id="627624"/>
    <lineage>
        <taxon>Bacteria</taxon>
        <taxon>Bacillati</taxon>
        <taxon>Actinomycetota</taxon>
        <taxon>Actinomycetes</taxon>
        <taxon>Propionibacteriales</taxon>
        <taxon>Nocardioidaceae</taxon>
        <taxon>Nocardioides</taxon>
    </lineage>
</organism>
<evidence type="ECO:0000259" key="2">
    <source>
        <dbReference type="PROSITE" id="PS51910"/>
    </source>
</evidence>
<dbReference type="PANTHER" id="PTHR46066:SF2">
    <property type="entry name" value="CHITINASE DOMAIN-CONTAINING PROTEIN 1"/>
    <property type="match status" value="1"/>
</dbReference>
<dbReference type="InterPro" id="IPR029070">
    <property type="entry name" value="Chitinase_insertion_sf"/>
</dbReference>
<dbReference type="EMBL" id="BAABAH010000010">
    <property type="protein sequence ID" value="GAA3825597.1"/>
    <property type="molecule type" value="Genomic_DNA"/>
</dbReference>